<proteinExistence type="predicted"/>
<dbReference type="PANTHER" id="PTHR34822:SF1">
    <property type="entry name" value="GRPB FAMILY PROTEIN"/>
    <property type="match status" value="1"/>
</dbReference>
<dbReference type="Proteomes" id="UP001305779">
    <property type="component" value="Unassembled WGS sequence"/>
</dbReference>
<accession>A0ABR0ECM1</accession>
<comment type="caution">
    <text evidence="1">The sequence shown here is derived from an EMBL/GenBank/DDBJ whole genome shotgun (WGS) entry which is preliminary data.</text>
</comment>
<organism evidence="1 2">
    <name type="scientific">Zasmidium cellare</name>
    <name type="common">Wine cellar mold</name>
    <name type="synonym">Racodium cellare</name>
    <dbReference type="NCBI Taxonomy" id="395010"/>
    <lineage>
        <taxon>Eukaryota</taxon>
        <taxon>Fungi</taxon>
        <taxon>Dikarya</taxon>
        <taxon>Ascomycota</taxon>
        <taxon>Pezizomycotina</taxon>
        <taxon>Dothideomycetes</taxon>
        <taxon>Dothideomycetidae</taxon>
        <taxon>Mycosphaerellales</taxon>
        <taxon>Mycosphaerellaceae</taxon>
        <taxon>Zasmidium</taxon>
    </lineage>
</organism>
<reference evidence="1 2" key="1">
    <citation type="journal article" date="2023" name="G3 (Bethesda)">
        <title>A chromosome-level genome assembly of Zasmidium syzygii isolated from banana leaves.</title>
        <authorList>
            <person name="van Westerhoven A.C."/>
            <person name="Mehrabi R."/>
            <person name="Talebi R."/>
            <person name="Steentjes M.B.F."/>
            <person name="Corcolon B."/>
            <person name="Chong P.A."/>
            <person name="Kema G.H.J."/>
            <person name="Seidl M.F."/>
        </authorList>
    </citation>
    <scope>NUCLEOTIDE SEQUENCE [LARGE SCALE GENOMIC DNA]</scope>
    <source>
        <strain evidence="1 2">P124</strain>
    </source>
</reference>
<dbReference type="Pfam" id="PF04229">
    <property type="entry name" value="GrpB"/>
    <property type="match status" value="1"/>
</dbReference>
<dbReference type="SUPFAM" id="SSF81301">
    <property type="entry name" value="Nucleotidyltransferase"/>
    <property type="match status" value="1"/>
</dbReference>
<dbReference type="EMBL" id="JAXOVC010000007">
    <property type="protein sequence ID" value="KAK4499109.1"/>
    <property type="molecule type" value="Genomic_DNA"/>
</dbReference>
<gene>
    <name evidence="1" type="ORF">PRZ48_009621</name>
</gene>
<evidence type="ECO:0000313" key="2">
    <source>
        <dbReference type="Proteomes" id="UP001305779"/>
    </source>
</evidence>
<protein>
    <submittedName>
        <fullName evidence="1">Uncharacterized protein</fullName>
    </submittedName>
</protein>
<dbReference type="Gene3D" id="3.30.460.10">
    <property type="entry name" value="Beta Polymerase, domain 2"/>
    <property type="match status" value="1"/>
</dbReference>
<name>A0ABR0ECM1_ZASCE</name>
<sequence length="203" mass="23036">MSSKAIPVEEILKDYEYVPTRYQRIAERKVKQPVEIVPYNPSWPSVFAQFKGRITTALGSGALEVNHAGSTSVPGLPAKDVIDIDLVVQDPTDEDSYVAALENAGFQFLIREPGWHEHRFFAAHDPKFANLHVWGPHCPEVERHRIFKEWLLKNESDRLLYQKIKEESAEYTRQTDAPLLEHKGGEAELMAGALILLTKIAVY</sequence>
<dbReference type="InterPro" id="IPR043519">
    <property type="entry name" value="NT_sf"/>
</dbReference>
<evidence type="ECO:0000313" key="1">
    <source>
        <dbReference type="EMBL" id="KAK4499109.1"/>
    </source>
</evidence>
<keyword evidence="2" id="KW-1185">Reference proteome</keyword>
<dbReference type="PANTHER" id="PTHR34822">
    <property type="entry name" value="GRPB DOMAIN PROTEIN (AFU_ORTHOLOGUE AFUA_1G01530)"/>
    <property type="match status" value="1"/>
</dbReference>
<dbReference type="InterPro" id="IPR007344">
    <property type="entry name" value="GrpB/CoaE"/>
</dbReference>